<dbReference type="InterPro" id="IPR050256">
    <property type="entry name" value="Glycosyltransferase_2"/>
</dbReference>
<dbReference type="RefSeq" id="WP_139920427.1">
    <property type="nucleotide sequence ID" value="NZ_CBCSLE010000049.1"/>
</dbReference>
<dbReference type="Pfam" id="PF00535">
    <property type="entry name" value="Glycos_transf_2"/>
    <property type="match status" value="1"/>
</dbReference>
<feature type="transmembrane region" description="Helical" evidence="1">
    <location>
        <begin position="236"/>
        <end position="260"/>
    </location>
</feature>
<accession>A0A7X5BPJ5</accession>
<sequence>MSRPSLAMPPRIAVILPCFNEALAIAHTVQAFRQALPTATVYVYDNASTDETARVAREAGAQVRAEPRRGKGNVLRRAFADVDADIYVVADGDGTYDASAAEGMARLLQDECLDMVVGTRVHTENEAYRAGHVAGNWLFNQVVASLFDKGLSDIFSGYRVLSRRFIKSFPCASEGFEIEAEMSIHALQLRMPVREVPTRYAKRMEGSHSKLNTWRDGLRILRHILRLQRLLRPRQFFGTIGAVLVVTALLLSIPVFLQFFETGQVLRFPTAILCTGLVLLGALSGLVGLVLEGVSQLSLETKRLSYLAEPALMALEAEDARESVTTGGTARPVLP</sequence>
<evidence type="ECO:0000313" key="4">
    <source>
        <dbReference type="Proteomes" id="UP000537825"/>
    </source>
</evidence>
<proteinExistence type="predicted"/>
<dbReference type="GO" id="GO:0016740">
    <property type="term" value="F:transferase activity"/>
    <property type="evidence" value="ECO:0007669"/>
    <property type="project" value="UniProtKB-KW"/>
</dbReference>
<evidence type="ECO:0000313" key="3">
    <source>
        <dbReference type="EMBL" id="NBC40771.1"/>
    </source>
</evidence>
<evidence type="ECO:0000259" key="2">
    <source>
        <dbReference type="Pfam" id="PF00535"/>
    </source>
</evidence>
<dbReference type="PANTHER" id="PTHR48090:SF7">
    <property type="entry name" value="RFBJ PROTEIN"/>
    <property type="match status" value="1"/>
</dbReference>
<dbReference type="PANTHER" id="PTHR48090">
    <property type="entry name" value="UNDECAPRENYL-PHOSPHATE 4-DEOXY-4-FORMAMIDO-L-ARABINOSE TRANSFERASE-RELATED"/>
    <property type="match status" value="1"/>
</dbReference>
<name>A0A7X5BPJ5_9BACT</name>
<feature type="domain" description="Glycosyltransferase 2-like" evidence="2">
    <location>
        <begin position="14"/>
        <end position="166"/>
    </location>
</feature>
<evidence type="ECO:0000256" key="1">
    <source>
        <dbReference type="SAM" id="Phobius"/>
    </source>
</evidence>
<keyword evidence="1" id="KW-0812">Transmembrane</keyword>
<organism evidence="3 4">
    <name type="scientific">Corallococcus exiguus</name>
    <dbReference type="NCBI Taxonomy" id="83462"/>
    <lineage>
        <taxon>Bacteria</taxon>
        <taxon>Pseudomonadati</taxon>
        <taxon>Myxococcota</taxon>
        <taxon>Myxococcia</taxon>
        <taxon>Myxococcales</taxon>
        <taxon>Cystobacterineae</taxon>
        <taxon>Myxococcaceae</taxon>
        <taxon>Corallococcus</taxon>
    </lineage>
</organism>
<comment type="caution">
    <text evidence="3">The sequence shown here is derived from an EMBL/GenBank/DDBJ whole genome shotgun (WGS) entry which is preliminary data.</text>
</comment>
<keyword evidence="3" id="KW-0808">Transferase</keyword>
<gene>
    <name evidence="3" type="ORF">GTZ93_13120</name>
</gene>
<reference evidence="3 4" key="1">
    <citation type="submission" date="2020-01" db="EMBL/GenBank/DDBJ databases">
        <title>The draft genome sequence of Corallococcus exiguus DSM 14696.</title>
        <authorList>
            <person name="Zhang X."/>
            <person name="Zhu H."/>
        </authorList>
    </citation>
    <scope>NUCLEOTIDE SEQUENCE [LARGE SCALE GENOMIC DNA]</scope>
    <source>
        <strain evidence="3 4">DSM 14696</strain>
    </source>
</reference>
<dbReference type="EMBL" id="JAAAPK010000003">
    <property type="protein sequence ID" value="NBC40771.1"/>
    <property type="molecule type" value="Genomic_DNA"/>
</dbReference>
<keyword evidence="1" id="KW-0472">Membrane</keyword>
<dbReference type="Gene3D" id="3.90.550.10">
    <property type="entry name" value="Spore Coat Polysaccharide Biosynthesis Protein SpsA, Chain A"/>
    <property type="match status" value="1"/>
</dbReference>
<feature type="transmembrane region" description="Helical" evidence="1">
    <location>
        <begin position="266"/>
        <end position="291"/>
    </location>
</feature>
<dbReference type="CDD" id="cd04179">
    <property type="entry name" value="DPM_DPG-synthase_like"/>
    <property type="match status" value="1"/>
</dbReference>
<dbReference type="SUPFAM" id="SSF53448">
    <property type="entry name" value="Nucleotide-diphospho-sugar transferases"/>
    <property type="match status" value="1"/>
</dbReference>
<dbReference type="InterPro" id="IPR001173">
    <property type="entry name" value="Glyco_trans_2-like"/>
</dbReference>
<dbReference type="Proteomes" id="UP000537825">
    <property type="component" value="Unassembled WGS sequence"/>
</dbReference>
<keyword evidence="1" id="KW-1133">Transmembrane helix</keyword>
<dbReference type="InterPro" id="IPR029044">
    <property type="entry name" value="Nucleotide-diphossugar_trans"/>
</dbReference>
<protein>
    <submittedName>
        <fullName evidence="3">Glycosyltransferase</fullName>
    </submittedName>
</protein>
<keyword evidence="4" id="KW-1185">Reference proteome</keyword>
<dbReference type="AlphaFoldDB" id="A0A7X5BPJ5"/>